<feature type="compositionally biased region" description="Polar residues" evidence="1">
    <location>
        <begin position="54"/>
        <end position="67"/>
    </location>
</feature>
<feature type="region of interest" description="Disordered" evidence="1">
    <location>
        <begin position="41"/>
        <end position="67"/>
    </location>
</feature>
<accession>A0ABU5SUR5</accession>
<feature type="chain" id="PRO_5046079995" evidence="2">
    <location>
        <begin position="20"/>
        <end position="85"/>
    </location>
</feature>
<dbReference type="EMBL" id="JAYGHY010000013">
    <property type="protein sequence ID" value="MEA5442097.1"/>
    <property type="molecule type" value="Genomic_DNA"/>
</dbReference>
<reference evidence="3 4" key="1">
    <citation type="submission" date="2023-12" db="EMBL/GenBank/DDBJ databases">
        <title>Baltic Sea Cyanobacteria.</title>
        <authorList>
            <person name="Delbaje E."/>
            <person name="Fewer D.P."/>
            <person name="Shishido T.K."/>
        </authorList>
    </citation>
    <scope>NUCLEOTIDE SEQUENCE [LARGE SCALE GENOMIC DNA]</scope>
    <source>
        <strain evidence="3 4">UHCC 0281</strain>
    </source>
</reference>
<dbReference type="Proteomes" id="UP001302329">
    <property type="component" value="Unassembled WGS sequence"/>
</dbReference>
<evidence type="ECO:0000256" key="1">
    <source>
        <dbReference type="SAM" id="MobiDB-lite"/>
    </source>
</evidence>
<proteinExistence type="predicted"/>
<gene>
    <name evidence="3" type="ORF">VB739_05990</name>
</gene>
<protein>
    <submittedName>
        <fullName evidence="3">Uncharacterized protein</fullName>
    </submittedName>
</protein>
<comment type="caution">
    <text evidence="3">The sequence shown here is derived from an EMBL/GenBank/DDBJ whole genome shotgun (WGS) entry which is preliminary data.</text>
</comment>
<evidence type="ECO:0000256" key="2">
    <source>
        <dbReference type="SAM" id="SignalP"/>
    </source>
</evidence>
<feature type="signal peptide" evidence="2">
    <location>
        <begin position="1"/>
        <end position="19"/>
    </location>
</feature>
<keyword evidence="2" id="KW-0732">Signal</keyword>
<evidence type="ECO:0000313" key="4">
    <source>
        <dbReference type="Proteomes" id="UP001302329"/>
    </source>
</evidence>
<name>A0ABU5SUR5_9CYAN</name>
<keyword evidence="4" id="KW-1185">Reference proteome</keyword>
<sequence>MPLLALSLISVTLPRPASAQDDEEEFTCRDGLFGTRSCQSDSGTTIKSRPDLFGNTNSTITRPDGSTTKCCSRQGLFGTITTVCE</sequence>
<evidence type="ECO:0000313" key="3">
    <source>
        <dbReference type="EMBL" id="MEA5442097.1"/>
    </source>
</evidence>
<organism evidence="3 4">
    <name type="scientific">Cyanobium gracile UHCC 0281</name>
    <dbReference type="NCBI Taxonomy" id="3110309"/>
    <lineage>
        <taxon>Bacteria</taxon>
        <taxon>Bacillati</taxon>
        <taxon>Cyanobacteriota</taxon>
        <taxon>Cyanophyceae</taxon>
        <taxon>Synechococcales</taxon>
        <taxon>Prochlorococcaceae</taxon>
        <taxon>Cyanobium</taxon>
    </lineage>
</organism>